<dbReference type="PROSITE" id="PS50279">
    <property type="entry name" value="BPTI_KUNITZ_2"/>
    <property type="match status" value="1"/>
</dbReference>
<dbReference type="GeneID" id="116540257"/>
<sequence length="271" mass="30420">MELSTATLTHHLTSDRSLSHAGASLLTCELRELSGSSLRHLPLHSPTFSWRNVAFLLLLSLALEWTSAWLEKKITEKPGVCPKERLSCTTELPNSCLTDFDCEAYLKCCFFACQKKCLDPFREPCRLPVSQGDCNDGARRWYFDFENYRCRSFTYSGCKGNANNFLSEVDCKTSCMLTVKNGQCPLFPFTDRMECPPSCHSDIDCPLTDKCCESRCGFACADAWTVKTGFCPHKPSACAKIDKPKCLQDGECPWGEKCCSHCGLKCIEPKY</sequence>
<proteinExistence type="predicted"/>
<dbReference type="Pfam" id="PF00014">
    <property type="entry name" value="Kunitz_BPTI"/>
    <property type="match status" value="1"/>
</dbReference>
<evidence type="ECO:0000259" key="4">
    <source>
        <dbReference type="PROSITE" id="PS50279"/>
    </source>
</evidence>
<accession>A0A6J3GP02</accession>
<dbReference type="CTD" id="90199"/>
<organism evidence="6 7">
    <name type="scientific">Sapajus apella</name>
    <name type="common">Brown-capped capuchin</name>
    <name type="synonym">Cebus apella</name>
    <dbReference type="NCBI Taxonomy" id="9515"/>
    <lineage>
        <taxon>Eukaryota</taxon>
        <taxon>Metazoa</taxon>
        <taxon>Chordata</taxon>
        <taxon>Craniata</taxon>
        <taxon>Vertebrata</taxon>
        <taxon>Euteleostomi</taxon>
        <taxon>Mammalia</taxon>
        <taxon>Eutheria</taxon>
        <taxon>Euarchontoglires</taxon>
        <taxon>Primates</taxon>
        <taxon>Haplorrhini</taxon>
        <taxon>Platyrrhini</taxon>
        <taxon>Cebidae</taxon>
        <taxon>Cebinae</taxon>
        <taxon>Sapajus</taxon>
    </lineage>
</organism>
<dbReference type="InterPro" id="IPR036645">
    <property type="entry name" value="Elafin-like_sf"/>
</dbReference>
<dbReference type="PRINTS" id="PR00759">
    <property type="entry name" value="BASICPTASE"/>
</dbReference>
<dbReference type="SUPFAM" id="SSF57256">
    <property type="entry name" value="Elafin-like"/>
    <property type="match status" value="3"/>
</dbReference>
<dbReference type="PROSITE" id="PS51390">
    <property type="entry name" value="WAP"/>
    <property type="match status" value="2"/>
</dbReference>
<evidence type="ECO:0000256" key="3">
    <source>
        <dbReference type="ARBA" id="ARBA00023157"/>
    </source>
</evidence>
<dbReference type="PANTHER" id="PTHR47769:SF1">
    <property type="entry name" value="WAP FOUR-DISULFIDE CORE DOMAIN PROTEIN 8"/>
    <property type="match status" value="1"/>
</dbReference>
<name>A0A6J3GP02_SAPAP</name>
<evidence type="ECO:0000259" key="5">
    <source>
        <dbReference type="PROSITE" id="PS51390"/>
    </source>
</evidence>
<dbReference type="SMART" id="SM00217">
    <property type="entry name" value="WAP"/>
    <property type="match status" value="3"/>
</dbReference>
<gene>
    <name evidence="7" type="primary">WFDC8</name>
</gene>
<dbReference type="InterPro" id="IPR002223">
    <property type="entry name" value="Kunitz_BPTI"/>
</dbReference>
<reference evidence="7" key="1">
    <citation type="submission" date="2025-08" db="UniProtKB">
        <authorList>
            <consortium name="RefSeq"/>
        </authorList>
    </citation>
    <scope>IDENTIFICATION</scope>
    <source>
        <tissue evidence="7">Blood</tissue>
    </source>
</reference>
<dbReference type="Proteomes" id="UP000504640">
    <property type="component" value="Unplaced"/>
</dbReference>
<dbReference type="Pfam" id="PF00095">
    <property type="entry name" value="WAP"/>
    <property type="match status" value="3"/>
</dbReference>
<dbReference type="RefSeq" id="XP_032119584.1">
    <property type="nucleotide sequence ID" value="XM_032263693.1"/>
</dbReference>
<feature type="domain" description="WAP" evidence="5">
    <location>
        <begin position="177"/>
        <end position="224"/>
    </location>
</feature>
<dbReference type="AlphaFoldDB" id="A0A6J3GP02"/>
<dbReference type="PROSITE" id="PS00280">
    <property type="entry name" value="BPTI_KUNITZ_1"/>
    <property type="match status" value="1"/>
</dbReference>
<protein>
    <submittedName>
        <fullName evidence="7">WAP four-disulfide core domain protein 8</fullName>
    </submittedName>
</protein>
<evidence type="ECO:0000313" key="6">
    <source>
        <dbReference type="Proteomes" id="UP000504640"/>
    </source>
</evidence>
<dbReference type="Gene3D" id="4.10.410.10">
    <property type="entry name" value="Pancreatic trypsin inhibitor Kunitz domain"/>
    <property type="match status" value="1"/>
</dbReference>
<dbReference type="InterPro" id="IPR008197">
    <property type="entry name" value="WAP_dom"/>
</dbReference>
<dbReference type="Gene3D" id="4.10.75.10">
    <property type="entry name" value="Elafin-like"/>
    <property type="match status" value="3"/>
</dbReference>
<keyword evidence="2" id="KW-0722">Serine protease inhibitor</keyword>
<evidence type="ECO:0000256" key="1">
    <source>
        <dbReference type="ARBA" id="ARBA00022690"/>
    </source>
</evidence>
<dbReference type="SUPFAM" id="SSF57362">
    <property type="entry name" value="BPTI-like"/>
    <property type="match status" value="1"/>
</dbReference>
<keyword evidence="3" id="KW-1015">Disulfide bond</keyword>
<dbReference type="InterPro" id="IPR036880">
    <property type="entry name" value="Kunitz_BPTI_sf"/>
</dbReference>
<evidence type="ECO:0000313" key="7">
    <source>
        <dbReference type="RefSeq" id="XP_032119584.1"/>
    </source>
</evidence>
<keyword evidence="6" id="KW-1185">Reference proteome</keyword>
<feature type="domain" description="WAP" evidence="5">
    <location>
        <begin position="74"/>
        <end position="121"/>
    </location>
</feature>
<dbReference type="GO" id="GO:0005576">
    <property type="term" value="C:extracellular region"/>
    <property type="evidence" value="ECO:0007669"/>
    <property type="project" value="InterPro"/>
</dbReference>
<evidence type="ECO:0000256" key="2">
    <source>
        <dbReference type="ARBA" id="ARBA00022900"/>
    </source>
</evidence>
<dbReference type="PANTHER" id="PTHR47769">
    <property type="entry name" value="WAP FOUR-DISULFIDE CORE DOMAIN PROTEIN 8"/>
    <property type="match status" value="1"/>
</dbReference>
<dbReference type="InterPro" id="IPR020901">
    <property type="entry name" value="Prtase_inh_Kunz-CS"/>
</dbReference>
<keyword evidence="1" id="KW-0646">Protease inhibitor</keyword>
<dbReference type="PRINTS" id="PR00003">
    <property type="entry name" value="4DISULPHCORE"/>
</dbReference>
<dbReference type="CDD" id="cd00109">
    <property type="entry name" value="Kunitz-type"/>
    <property type="match status" value="1"/>
</dbReference>
<dbReference type="GO" id="GO:0004867">
    <property type="term" value="F:serine-type endopeptidase inhibitor activity"/>
    <property type="evidence" value="ECO:0007669"/>
    <property type="project" value="UniProtKB-KW"/>
</dbReference>
<dbReference type="SMART" id="SM00131">
    <property type="entry name" value="KU"/>
    <property type="match status" value="1"/>
</dbReference>
<feature type="domain" description="BPTI/Kunitz inhibitor" evidence="4">
    <location>
        <begin position="125"/>
        <end position="175"/>
    </location>
</feature>